<organism evidence="2 3">
    <name type="scientific">Candidatus Nealsonbacteria bacterium CG11_big_fil_rev_8_21_14_0_20_35_11</name>
    <dbReference type="NCBI Taxonomy" id="1974713"/>
    <lineage>
        <taxon>Bacteria</taxon>
        <taxon>Candidatus Nealsoniibacteriota</taxon>
    </lineage>
</organism>
<dbReference type="InterPro" id="IPR011009">
    <property type="entry name" value="Kinase-like_dom_sf"/>
</dbReference>
<evidence type="ECO:0000313" key="3">
    <source>
        <dbReference type="Proteomes" id="UP000231139"/>
    </source>
</evidence>
<sequence length="289" mass="34153">MLTQKELLKICQKEKISFEKIIRKSNRFILAKGRKGKDNVVLKILVNPQRKHAKKALIKEAKILELLNNLKEVKIRVPEFFGKNLKGKYPYFKEEFISGKILERKSGFFFKKLKRELIIEIARNLNNLIKTPRFCFREIKNLSNFSSFYFKEGLRLHKKIIDKTLTPVQKNKLKKLIKNQPKILVPVHGEVYPNNLIEDRQGKIYLLDWENFGFGNLAHDSASVYLRLKDKVSKEFFLKQIDFKNKRDFNNFFRIEIVLQSIGSLQYLKSQKAYFRAKRGIKVLAKRGS</sequence>
<evidence type="ECO:0000259" key="1">
    <source>
        <dbReference type="Pfam" id="PF01636"/>
    </source>
</evidence>
<dbReference type="AlphaFoldDB" id="A0A2H0MZ57"/>
<comment type="caution">
    <text evidence="2">The sequence shown here is derived from an EMBL/GenBank/DDBJ whole genome shotgun (WGS) entry which is preliminary data.</text>
</comment>
<dbReference type="Gene3D" id="3.90.1200.10">
    <property type="match status" value="1"/>
</dbReference>
<name>A0A2H0MZ57_9BACT</name>
<dbReference type="Pfam" id="PF01636">
    <property type="entry name" value="APH"/>
    <property type="match status" value="1"/>
</dbReference>
<dbReference type="EMBL" id="PCWK01000061">
    <property type="protein sequence ID" value="PIR01940.1"/>
    <property type="molecule type" value="Genomic_DNA"/>
</dbReference>
<dbReference type="SUPFAM" id="SSF56112">
    <property type="entry name" value="Protein kinase-like (PK-like)"/>
    <property type="match status" value="1"/>
</dbReference>
<proteinExistence type="predicted"/>
<protein>
    <recommendedName>
        <fullName evidence="1">Aminoglycoside phosphotransferase domain-containing protein</fullName>
    </recommendedName>
</protein>
<reference evidence="2 3" key="1">
    <citation type="submission" date="2017-09" db="EMBL/GenBank/DDBJ databases">
        <title>Depth-based differentiation of microbial function through sediment-hosted aquifers and enrichment of novel symbionts in the deep terrestrial subsurface.</title>
        <authorList>
            <person name="Probst A.J."/>
            <person name="Ladd B."/>
            <person name="Jarett J.K."/>
            <person name="Geller-Mcgrath D.E."/>
            <person name="Sieber C.M."/>
            <person name="Emerson J.B."/>
            <person name="Anantharaman K."/>
            <person name="Thomas B.C."/>
            <person name="Malmstrom R."/>
            <person name="Stieglmeier M."/>
            <person name="Klingl A."/>
            <person name="Woyke T."/>
            <person name="Ryan C.M."/>
            <person name="Banfield J.F."/>
        </authorList>
    </citation>
    <scope>NUCLEOTIDE SEQUENCE [LARGE SCALE GENOMIC DNA]</scope>
    <source>
        <strain evidence="2">CG11_big_fil_rev_8_21_14_0_20_35_11</strain>
    </source>
</reference>
<feature type="domain" description="Aminoglycoside phosphotransferase" evidence="1">
    <location>
        <begin position="36"/>
        <end position="231"/>
    </location>
</feature>
<accession>A0A2H0MZ57</accession>
<evidence type="ECO:0000313" key="2">
    <source>
        <dbReference type="EMBL" id="PIR01940.1"/>
    </source>
</evidence>
<dbReference type="Proteomes" id="UP000231139">
    <property type="component" value="Unassembled WGS sequence"/>
</dbReference>
<gene>
    <name evidence="2" type="ORF">COV62_02670</name>
</gene>
<dbReference type="InterPro" id="IPR002575">
    <property type="entry name" value="Aminoglycoside_PTrfase"/>
</dbReference>